<keyword evidence="2" id="KW-1185">Reference proteome</keyword>
<dbReference type="OrthoDB" id="4368338at2759"/>
<proteinExistence type="predicted"/>
<dbReference type="EMBL" id="JAACFV010000129">
    <property type="protein sequence ID" value="KAF7504732.1"/>
    <property type="molecule type" value="Genomic_DNA"/>
</dbReference>
<gene>
    <name evidence="1" type="ORF">GJ744_001801</name>
</gene>
<sequence length="52" mass="6163">MAESYHEVEDRIDDAIDALNDAEYPNIARTAREFDVPEQRLRRRFKGVQNKI</sequence>
<reference evidence="1" key="1">
    <citation type="submission" date="2020-02" db="EMBL/GenBank/DDBJ databases">
        <authorList>
            <person name="Palmer J.M."/>
        </authorList>
    </citation>
    <scope>NUCLEOTIDE SEQUENCE</scope>
    <source>
        <strain evidence="1">EPUS1.4</strain>
        <tissue evidence="1">Thallus</tissue>
    </source>
</reference>
<comment type="caution">
    <text evidence="1">The sequence shown here is derived from an EMBL/GenBank/DDBJ whole genome shotgun (WGS) entry which is preliminary data.</text>
</comment>
<protein>
    <submittedName>
        <fullName evidence="1">Uncharacterized protein</fullName>
    </submittedName>
</protein>
<evidence type="ECO:0000313" key="1">
    <source>
        <dbReference type="EMBL" id="KAF7504732.1"/>
    </source>
</evidence>
<dbReference type="AlphaFoldDB" id="A0A8H7E0C7"/>
<organism evidence="1 2">
    <name type="scientific">Endocarpon pusillum</name>
    <dbReference type="NCBI Taxonomy" id="364733"/>
    <lineage>
        <taxon>Eukaryota</taxon>
        <taxon>Fungi</taxon>
        <taxon>Dikarya</taxon>
        <taxon>Ascomycota</taxon>
        <taxon>Pezizomycotina</taxon>
        <taxon>Eurotiomycetes</taxon>
        <taxon>Chaetothyriomycetidae</taxon>
        <taxon>Verrucariales</taxon>
        <taxon>Verrucariaceae</taxon>
        <taxon>Endocarpon</taxon>
    </lineage>
</organism>
<evidence type="ECO:0000313" key="2">
    <source>
        <dbReference type="Proteomes" id="UP000606974"/>
    </source>
</evidence>
<dbReference type="Proteomes" id="UP000606974">
    <property type="component" value="Unassembled WGS sequence"/>
</dbReference>
<name>A0A8H7E0C7_9EURO</name>
<accession>A0A8H7E0C7</accession>